<name>A0A6B2NSC6_9RHOB</name>
<sequence length="328" mass="36248">MTRSSSTIDERSARLFVSIVETKGARIAGAVLHDYHAASATPLIGAGLLVPDAPVPVATSLVDHGDEPVNLEWSPEQRAYGYFSPAAGWVTVDSERLQVFRFDANAFLGRLTSRLDLPRSARPAERIPGHLWELGDVRLPGRGARVPIWYARRLTDRETWQQVVNYLGGRPPADFRVVVTTSATRGLAEADLSRHQFIALGDLETGGAALVIEPTYLAAQLKAGAATHAGDPVRHAAGFRHLWVGEREFKFGGDKQRQIIEYLFNAWEYGEKNVSSQVMLAELEFGLKSRIRDIFKGHKDWQDLIEVAGGSCRLRIRELLEADSPNAD</sequence>
<protein>
    <submittedName>
        <fullName evidence="1">Uncharacterized protein</fullName>
    </submittedName>
</protein>
<dbReference type="RefSeq" id="WP_164129559.1">
    <property type="nucleotide sequence ID" value="NZ_JAAGOX010000013.1"/>
</dbReference>
<evidence type="ECO:0000313" key="1">
    <source>
        <dbReference type="EMBL" id="NDW45409.1"/>
    </source>
</evidence>
<proteinExistence type="predicted"/>
<organism evidence="1">
    <name type="scientific">Ruegeria sp. PrR005</name>
    <dbReference type="NCBI Taxonomy" id="2706882"/>
    <lineage>
        <taxon>Bacteria</taxon>
        <taxon>Pseudomonadati</taxon>
        <taxon>Pseudomonadota</taxon>
        <taxon>Alphaproteobacteria</taxon>
        <taxon>Rhodobacterales</taxon>
        <taxon>Roseobacteraceae</taxon>
        <taxon>Ruegeria</taxon>
    </lineage>
</organism>
<dbReference type="AlphaFoldDB" id="A0A6B2NSC6"/>
<gene>
    <name evidence="1" type="ORF">G0P99_10585</name>
</gene>
<reference evidence="1" key="1">
    <citation type="submission" date="2020-02" db="EMBL/GenBank/DDBJ databases">
        <title>Delineation of the pyrene-degrading pathway in Roseobacter clade bacteria by genomic analysis.</title>
        <authorList>
            <person name="Zhou H."/>
            <person name="Wang H."/>
        </authorList>
    </citation>
    <scope>NUCLEOTIDE SEQUENCE</scope>
    <source>
        <strain evidence="1">PrR005</strain>
    </source>
</reference>
<accession>A0A6B2NSC6</accession>
<comment type="caution">
    <text evidence="1">The sequence shown here is derived from an EMBL/GenBank/DDBJ whole genome shotgun (WGS) entry which is preliminary data.</text>
</comment>
<dbReference type="EMBL" id="JAAGOX010000013">
    <property type="protein sequence ID" value="NDW45409.1"/>
    <property type="molecule type" value="Genomic_DNA"/>
</dbReference>